<keyword evidence="1" id="KW-0732">Signal</keyword>
<reference evidence="2 3" key="1">
    <citation type="journal article" date="2011" name="Stand. Genomic Sci.">
        <title>Complete genome sequence of the gliding freshwater bacterium Fluviicola taffensis type strain (RW262).</title>
        <authorList>
            <person name="Woyke T."/>
            <person name="Chertkov O."/>
            <person name="Lapidus A."/>
            <person name="Nolan M."/>
            <person name="Lucas S."/>
            <person name="Del Rio T.G."/>
            <person name="Tice H."/>
            <person name="Cheng J.F."/>
            <person name="Tapia R."/>
            <person name="Han C."/>
            <person name="Goodwin L."/>
            <person name="Pitluck S."/>
            <person name="Liolios K."/>
            <person name="Pagani I."/>
            <person name="Ivanova N."/>
            <person name="Huntemann M."/>
            <person name="Mavromatis K."/>
            <person name="Mikhailova N."/>
            <person name="Pati A."/>
            <person name="Chen A."/>
            <person name="Palaniappan K."/>
            <person name="Land M."/>
            <person name="Hauser L."/>
            <person name="Brambilla E.M."/>
            <person name="Rohde M."/>
            <person name="Mwirichia R."/>
            <person name="Sikorski J."/>
            <person name="Tindall B.J."/>
            <person name="Goker M."/>
            <person name="Bristow J."/>
            <person name="Eisen J.A."/>
            <person name="Markowitz V."/>
            <person name="Hugenholtz P."/>
            <person name="Klenk H.P."/>
            <person name="Kyrpides N.C."/>
        </authorList>
    </citation>
    <scope>NUCLEOTIDE SEQUENCE [LARGE SCALE GENOMIC DNA]</scope>
    <source>
        <strain evidence="3">DSM 16823 / RW262 / RW262</strain>
    </source>
</reference>
<dbReference type="OrthoDB" id="1467107at2"/>
<organism evidence="2 3">
    <name type="scientific">Fluviicola taffensis (strain DSM 16823 / NCIMB 13979 / RW262)</name>
    <dbReference type="NCBI Taxonomy" id="755732"/>
    <lineage>
        <taxon>Bacteria</taxon>
        <taxon>Pseudomonadati</taxon>
        <taxon>Bacteroidota</taxon>
        <taxon>Flavobacteriia</taxon>
        <taxon>Flavobacteriales</taxon>
        <taxon>Crocinitomicaceae</taxon>
        <taxon>Fluviicola</taxon>
    </lineage>
</organism>
<dbReference type="STRING" id="755732.Fluta_1171"/>
<feature type="chain" id="PRO_5003283267" description="DUF4412 domain-containing protein" evidence="1">
    <location>
        <begin position="20"/>
        <end position="218"/>
    </location>
</feature>
<dbReference type="EMBL" id="CP002542">
    <property type="protein sequence ID" value="AEA43166.1"/>
    <property type="molecule type" value="Genomic_DNA"/>
</dbReference>
<protein>
    <recommendedName>
        <fullName evidence="4">DUF4412 domain-containing protein</fullName>
    </recommendedName>
</protein>
<accession>F2IB80</accession>
<feature type="signal peptide" evidence="1">
    <location>
        <begin position="1"/>
        <end position="19"/>
    </location>
</feature>
<dbReference type="HOGENOM" id="CLU_1265392_0_0_10"/>
<evidence type="ECO:0000313" key="3">
    <source>
        <dbReference type="Proteomes" id="UP000007463"/>
    </source>
</evidence>
<proteinExistence type="predicted"/>
<dbReference type="RefSeq" id="WP_013685938.1">
    <property type="nucleotide sequence ID" value="NC_015321.1"/>
</dbReference>
<dbReference type="eggNOG" id="ENOG5033EDT">
    <property type="taxonomic scope" value="Bacteria"/>
</dbReference>
<reference evidence="3" key="2">
    <citation type="submission" date="2011-02" db="EMBL/GenBank/DDBJ databases">
        <title>The complete genome of Fluviicola taffensis DSM 16823.</title>
        <authorList>
            <consortium name="US DOE Joint Genome Institute (JGI-PGF)"/>
            <person name="Lucas S."/>
            <person name="Copeland A."/>
            <person name="Lapidus A."/>
            <person name="Bruce D."/>
            <person name="Goodwin L."/>
            <person name="Pitluck S."/>
            <person name="Kyrpides N."/>
            <person name="Mavromatis K."/>
            <person name="Ivanova N."/>
            <person name="Mikhailova N."/>
            <person name="Pagani I."/>
            <person name="Chertkov O."/>
            <person name="Detter J.C."/>
            <person name="Han C."/>
            <person name="Tapia R."/>
            <person name="Land M."/>
            <person name="Hauser L."/>
            <person name="Markowitz V."/>
            <person name="Cheng J.-F."/>
            <person name="Hugenholtz P."/>
            <person name="Woyke T."/>
            <person name="Wu D."/>
            <person name="Tindall B."/>
            <person name="Pomrenke H.G."/>
            <person name="Brambilla E."/>
            <person name="Klenk H.-P."/>
            <person name="Eisen J.A."/>
        </authorList>
    </citation>
    <scope>NUCLEOTIDE SEQUENCE [LARGE SCALE GENOMIC DNA]</scope>
    <source>
        <strain evidence="3">DSM 16823 / RW262 / RW262</strain>
    </source>
</reference>
<evidence type="ECO:0000313" key="2">
    <source>
        <dbReference type="EMBL" id="AEA43166.1"/>
    </source>
</evidence>
<keyword evidence="3" id="KW-1185">Reference proteome</keyword>
<dbReference type="KEGG" id="fte:Fluta_1171"/>
<evidence type="ECO:0000256" key="1">
    <source>
        <dbReference type="SAM" id="SignalP"/>
    </source>
</evidence>
<dbReference type="AlphaFoldDB" id="F2IB80"/>
<sequence precursor="true">MKHLIASILFLATIGVASAQTKGHVSYALDFSSDNPEMAMAISMMQGSTMEMYFMPKKSRIEMSMGTFIKMNTVMDAKADKGLLLMEMMGNKTATQTKISEVKAEEKKPEIKVEVTTETKEIIGFKCTKTILRDAEGKETIMWIATDLKADLKGHQQFGNAPISGIPLEFSTSVNGMTIHFVASKFEGSVEKSVFSTKVPEGYKIVTEDELKMMGGGQ</sequence>
<name>F2IB80_FLUTR</name>
<dbReference type="Proteomes" id="UP000007463">
    <property type="component" value="Chromosome"/>
</dbReference>
<gene>
    <name evidence="2" type="ordered locus">Fluta_1171</name>
</gene>
<evidence type="ECO:0008006" key="4">
    <source>
        <dbReference type="Google" id="ProtNLM"/>
    </source>
</evidence>